<keyword evidence="1" id="KW-0812">Transmembrane</keyword>
<comment type="caution">
    <text evidence="2">The sequence shown here is derived from an EMBL/GenBank/DDBJ whole genome shotgun (WGS) entry which is preliminary data.</text>
</comment>
<feature type="transmembrane region" description="Helical" evidence="1">
    <location>
        <begin position="158"/>
        <end position="176"/>
    </location>
</feature>
<proteinExistence type="predicted"/>
<evidence type="ECO:0000256" key="1">
    <source>
        <dbReference type="SAM" id="Phobius"/>
    </source>
</evidence>
<reference evidence="2 3" key="1">
    <citation type="journal article" date="2012" name="Int. J. Syst. Evol. Microbiol.">
        <title>Vibrio caribbeanicus sp. nov., isolated from the marine sponge Scleritoderma cyanea.</title>
        <authorList>
            <person name="Hoffmann M."/>
            <person name="Monday S.R."/>
            <person name="Allard M.W."/>
            <person name="Strain E.A."/>
            <person name="Whittaker P."/>
            <person name="Naum M."/>
            <person name="McCarthy P.J."/>
            <person name="Lopez J.V."/>
            <person name="Fischer M."/>
            <person name="Brown E.W."/>
        </authorList>
    </citation>
    <scope>NUCLEOTIDE SEQUENCE [LARGE SCALE GENOMIC DNA]</scope>
    <source>
        <strain evidence="3">DSMZ 21326</strain>
    </source>
</reference>
<evidence type="ECO:0000313" key="3">
    <source>
        <dbReference type="Proteomes" id="UP000006228"/>
    </source>
</evidence>
<dbReference type="GeneID" id="95567381"/>
<keyword evidence="1" id="KW-0472">Membrane</keyword>
<keyword evidence="1" id="KW-1133">Transmembrane helix</keyword>
<name>E8M132_PHOS4</name>
<accession>E8M132</accession>
<gene>
    <name evidence="2" type="ORF">VISI1226_05738</name>
</gene>
<feature type="transmembrane region" description="Helical" evidence="1">
    <location>
        <begin position="108"/>
        <end position="127"/>
    </location>
</feature>
<evidence type="ECO:0000313" key="2">
    <source>
        <dbReference type="EMBL" id="EGA72271.1"/>
    </source>
</evidence>
<organism evidence="2 3">
    <name type="scientific">Vibrio sinaloensis DSM 21326</name>
    <dbReference type="NCBI Taxonomy" id="945550"/>
    <lineage>
        <taxon>Bacteria</taxon>
        <taxon>Pseudomonadati</taxon>
        <taxon>Pseudomonadota</taxon>
        <taxon>Gammaproteobacteria</taxon>
        <taxon>Vibrionales</taxon>
        <taxon>Vibrionaceae</taxon>
        <taxon>Vibrio</taxon>
        <taxon>Vibrio oreintalis group</taxon>
    </lineage>
</organism>
<protein>
    <submittedName>
        <fullName evidence="2">Uncharacterized protein</fullName>
    </submittedName>
</protein>
<dbReference type="RefSeq" id="WP_008072592.1">
    <property type="nucleotide sequence ID" value="NZ_AEVT01000003.1"/>
</dbReference>
<dbReference type="Proteomes" id="UP000006228">
    <property type="component" value="Unassembled WGS sequence"/>
</dbReference>
<dbReference type="EMBL" id="AEVT01000003">
    <property type="protein sequence ID" value="EGA72271.1"/>
    <property type="molecule type" value="Genomic_DNA"/>
</dbReference>
<sequence length="1288" mass="149763">MNTMRMESSHTKKSKDKAFTLSYADNNLVQEKFRSFLEHENSDDLSLLKSDFKSLQFESEEGNIAYELVKGQLSSPSIEYIEFDSKFSDRIAKNARKLESRGTRDKKITQVFPALAIIVSLLLLFLGDKAFMGTAQDVVTKFIQNDFFPELNQTHFTIFAYFVFFLTLVCAGYLFINSRWGTSDTDHSENIISILNEINQGCKFSDSEYLNKSRAFKYFYYLKHINRKYSKKGGNKVVIFRNLPESELTYLLQLIDKYIYNIAVIHFLDINDKGNVGRRNSLVQSVEKMKIRPISRKLLSKFWQEFGVDENTAEKLSLIMVPNYEAICYVASQILKNGECIDYIDINNLESYCNPALNWQNNWNSVKDDDSKRTILDLRMLVSLIGSCTFEELSSFSSVVLQQPLSDKWKSELLDCAYIFDNGGRFRSLSFSRSLFYSVYDDNKERYENYVRFDRFRSHALERRWLTYIDSVSVIDSNSKTSNSNFDYLLEVFAPRILTTLNRIEVRDSIVGVLSPANCFDEVMKYLARDENFSKVRNSYLRGLRHASYGVVQAVQYLKEISCDPDFIVANYPSWLVLKADMLRGVGIGLTSDALKCANIALEEFKKRQTSKELNHREQVYFFNILYFIASSYQTKVFNAQVLGLIEYGIEELRELYTNDRDIEITNRRELEALYIKYVLLTRKRVHRNRTFKHHETAIDDILGHKFENIVEDYQDLYHSLPRLELCTRYCSLKLDKADLFDRLSVLEKVIPQLRDISEDNPKSGEAMSLFLSGIKGYAYILSKLGDEYKTQTNANILLNEIRDYLDKYKQRRSHIGEHTTIKPSFVITLLDRLKDAVLVGIEFDPELLDKDILVSVFQYLNSEADRHIADERYSPLDVNEIDESRVVIDEFLAGYDCESQIDSSFLSSAQVSKLQDLSNSLLMAISRHKYNNDGENTSQRSALNEFYQINQMLWITKPTTYEFIFAQALAMKVSNGSYAYPSFKNNIARIKPEPSRKGLNLIMDIVYKSVALYRTYETIDPNLILPCRVLKWSKFGVVCATQQDMYKNSNRLYVPRIVLENSYNDCERDFCSPNISKLLGIKPYNEVKDHLPKYVFVQSMGKKVGEKRPLSKTMFDTMQKVRELDNTKLRAFSKFIENSDSIGTMRGDTFFQSVLNNFFISFDTPNFQFDDKNTFLAMNKSWALLLVPSRCIEYYLNSMIRRQIYYMTGIYNITILPEGLSAEDIACQLTELFRVPAIYDAKTNTLKCYTEPRKNKSLLFLCNTMKSKYDTQYMVEKEIWNELQELA</sequence>